<keyword evidence="2" id="KW-1185">Reference proteome</keyword>
<dbReference type="Proteomes" id="UP000077266">
    <property type="component" value="Unassembled WGS sequence"/>
</dbReference>
<gene>
    <name evidence="1" type="ORF">EXIGLDRAFT_574107</name>
</gene>
<organism evidence="1 2">
    <name type="scientific">Exidia glandulosa HHB12029</name>
    <dbReference type="NCBI Taxonomy" id="1314781"/>
    <lineage>
        <taxon>Eukaryota</taxon>
        <taxon>Fungi</taxon>
        <taxon>Dikarya</taxon>
        <taxon>Basidiomycota</taxon>
        <taxon>Agaricomycotina</taxon>
        <taxon>Agaricomycetes</taxon>
        <taxon>Auriculariales</taxon>
        <taxon>Exidiaceae</taxon>
        <taxon>Exidia</taxon>
    </lineage>
</organism>
<name>A0A165ATK7_EXIGL</name>
<protein>
    <submittedName>
        <fullName evidence="1">Uncharacterized protein</fullName>
    </submittedName>
</protein>
<feature type="non-terminal residue" evidence="1">
    <location>
        <position position="81"/>
    </location>
</feature>
<accession>A0A165ATK7</accession>
<evidence type="ECO:0000313" key="2">
    <source>
        <dbReference type="Proteomes" id="UP000077266"/>
    </source>
</evidence>
<sequence length="81" mass="9234">ATYRLRISKELLKRGVHPVFHASLLREYVENDDTRFPGRQWHQILGLGENATSVRVQRVLSHTGTGNDALFEVQWSTGDTT</sequence>
<dbReference type="STRING" id="1314781.A0A165ATK7"/>
<dbReference type="OrthoDB" id="3211671at2759"/>
<dbReference type="AlphaFoldDB" id="A0A165ATK7"/>
<proteinExistence type="predicted"/>
<feature type="non-terminal residue" evidence="1">
    <location>
        <position position="1"/>
    </location>
</feature>
<dbReference type="InParanoid" id="A0A165ATK7"/>
<evidence type="ECO:0000313" key="1">
    <source>
        <dbReference type="EMBL" id="KZV79393.1"/>
    </source>
</evidence>
<reference evidence="1 2" key="1">
    <citation type="journal article" date="2016" name="Mol. Biol. Evol.">
        <title>Comparative Genomics of Early-Diverging Mushroom-Forming Fungi Provides Insights into the Origins of Lignocellulose Decay Capabilities.</title>
        <authorList>
            <person name="Nagy L.G."/>
            <person name="Riley R."/>
            <person name="Tritt A."/>
            <person name="Adam C."/>
            <person name="Daum C."/>
            <person name="Floudas D."/>
            <person name="Sun H."/>
            <person name="Yadav J.S."/>
            <person name="Pangilinan J."/>
            <person name="Larsson K.H."/>
            <person name="Matsuura K."/>
            <person name="Barry K."/>
            <person name="Labutti K."/>
            <person name="Kuo R."/>
            <person name="Ohm R.A."/>
            <person name="Bhattacharya S.S."/>
            <person name="Shirouzu T."/>
            <person name="Yoshinaga Y."/>
            <person name="Martin F.M."/>
            <person name="Grigoriev I.V."/>
            <person name="Hibbett D.S."/>
        </authorList>
    </citation>
    <scope>NUCLEOTIDE SEQUENCE [LARGE SCALE GENOMIC DNA]</scope>
    <source>
        <strain evidence="1 2">HHB12029</strain>
    </source>
</reference>
<dbReference type="EMBL" id="KV426628">
    <property type="protein sequence ID" value="KZV79393.1"/>
    <property type="molecule type" value="Genomic_DNA"/>
</dbReference>